<dbReference type="Proteomes" id="UP000295146">
    <property type="component" value="Unassembled WGS sequence"/>
</dbReference>
<feature type="transmembrane region" description="Helical" evidence="1">
    <location>
        <begin position="21"/>
        <end position="40"/>
    </location>
</feature>
<evidence type="ECO:0000256" key="1">
    <source>
        <dbReference type="SAM" id="Phobius"/>
    </source>
</evidence>
<keyword evidence="3" id="KW-1185">Reference proteome</keyword>
<gene>
    <name evidence="2" type="ORF">EV653_5645</name>
</gene>
<sequence>MVTWMEDSEGFQWRSKRTASSGLLAFGCLIGVTGIVIDSWKGPSWILLSLGIVSVLGGAFHKLASSRAADHDRQDSLLRAGSRGIRDTAELPRVNELNLTDFRVQKASIQISYQSRECEAALRNALIEGAPALILGHSMAGKSHMAAHIVRDLYGSWPIWIPERPNGLRQLMPEGCPRDTVVWLDDIEGYLTSDEPFRAEWLDLMRHRNCRVVATIRTSAYESFQPSGEARLPEWEALERFERIWMLDSEVERERIAAQVPIELRSGVRQYGLAEYVGGGYLATDRFNSGISQHPLAVAMLRAAADWRRVGLERITRSRLIELADTYKAVPTRVGGDESVDVALEWASTPIVGNIRLLEPSGDEWRVFDYLLDYLATEDREIPDSTWMAATADASISQCFRLGMRAYRSGNKHIAKLAWMRGALASPSASNLRRLLLGDATSPAHLQADTSVTSQTADHTSGSPYAADLLGDLLKDEGNIEAAKAAYQLAIDSGNTFAGAYAANDLGKLLAEEGDSVGAKAAYQLAIDSGESNPAAYAEASLGDLLAEEGDTTGAKAAYQRAINSEAASGAKAYAANDLGQLLVREGDTTGAKAAYQLAIDSGESNPAAYAANSLGNLLAKEGDTTGAKAAYQLAIDSGESHPAAYTANSLGNLLAREGDTTGAKAAYQLAIDSGESNQAAYAANSLGNLLAKEGDTTGAKAAYQQAIDSGMPDPAAVAAIGLGDLLAKEGDTTAAKAAYQQAIDLEVPPAVRLASDRLETLLAIERDT</sequence>
<protein>
    <submittedName>
        <fullName evidence="2">Tetratricopeptide repeat protein</fullName>
    </submittedName>
</protein>
<dbReference type="SUPFAM" id="SSF81901">
    <property type="entry name" value="HCP-like"/>
    <property type="match status" value="2"/>
</dbReference>
<dbReference type="PANTHER" id="PTHR44366:SF1">
    <property type="entry name" value="UDP-N-ACETYLGLUCOSAMINE--PEPTIDE N-ACETYLGLUCOSAMINYLTRANSFERASE 110 KDA SUBUNIT"/>
    <property type="match status" value="1"/>
</dbReference>
<dbReference type="EMBL" id="SODP01000003">
    <property type="protein sequence ID" value="TDW65634.1"/>
    <property type="molecule type" value="Genomic_DNA"/>
</dbReference>
<dbReference type="PANTHER" id="PTHR44366">
    <property type="entry name" value="UDP-N-ACETYLGLUCOSAMINE--PEPTIDE N-ACETYLGLUCOSAMINYLTRANSFERASE 110 KDA SUBUNIT"/>
    <property type="match status" value="1"/>
</dbReference>
<organism evidence="2 3">
    <name type="scientific">Kribbella pratensis</name>
    <dbReference type="NCBI Taxonomy" id="2512112"/>
    <lineage>
        <taxon>Bacteria</taxon>
        <taxon>Bacillati</taxon>
        <taxon>Actinomycetota</taxon>
        <taxon>Actinomycetes</taxon>
        <taxon>Propionibacteriales</taxon>
        <taxon>Kribbellaceae</taxon>
        <taxon>Kribbella</taxon>
    </lineage>
</organism>
<evidence type="ECO:0000313" key="3">
    <source>
        <dbReference type="Proteomes" id="UP000295146"/>
    </source>
</evidence>
<dbReference type="InterPro" id="IPR011990">
    <property type="entry name" value="TPR-like_helical_dom_sf"/>
</dbReference>
<keyword evidence="1" id="KW-0812">Transmembrane</keyword>
<reference evidence="2 3" key="1">
    <citation type="submission" date="2019-03" db="EMBL/GenBank/DDBJ databases">
        <title>Genomic Encyclopedia of Type Strains, Phase III (KMG-III): the genomes of soil and plant-associated and newly described type strains.</title>
        <authorList>
            <person name="Whitman W."/>
        </authorList>
    </citation>
    <scope>NUCLEOTIDE SEQUENCE [LARGE SCALE GENOMIC DNA]</scope>
    <source>
        <strain evidence="2 3">VKM Ac-2573</strain>
    </source>
</reference>
<dbReference type="Pfam" id="PF13432">
    <property type="entry name" value="TPR_16"/>
    <property type="match status" value="3"/>
</dbReference>
<evidence type="ECO:0000313" key="2">
    <source>
        <dbReference type="EMBL" id="TDW65634.1"/>
    </source>
</evidence>
<accession>A0A4R8BV39</accession>
<dbReference type="AlphaFoldDB" id="A0A4R8BV39"/>
<dbReference type="SMART" id="SM00028">
    <property type="entry name" value="TPR"/>
    <property type="match status" value="8"/>
</dbReference>
<dbReference type="OrthoDB" id="3799350at2"/>
<dbReference type="InterPro" id="IPR037919">
    <property type="entry name" value="OGT"/>
</dbReference>
<dbReference type="InterPro" id="IPR019734">
    <property type="entry name" value="TPR_rpt"/>
</dbReference>
<keyword evidence="1" id="KW-1133">Transmembrane helix</keyword>
<dbReference type="GO" id="GO:0097363">
    <property type="term" value="F:protein O-acetylglucosaminyltransferase activity"/>
    <property type="evidence" value="ECO:0007669"/>
    <property type="project" value="TreeGrafter"/>
</dbReference>
<dbReference type="GO" id="GO:0006493">
    <property type="term" value="P:protein O-linked glycosylation"/>
    <property type="evidence" value="ECO:0007669"/>
    <property type="project" value="InterPro"/>
</dbReference>
<proteinExistence type="predicted"/>
<dbReference type="Gene3D" id="1.25.40.10">
    <property type="entry name" value="Tetratricopeptide repeat domain"/>
    <property type="match status" value="1"/>
</dbReference>
<name>A0A4R8BV39_9ACTN</name>
<comment type="caution">
    <text evidence="2">The sequence shown here is derived from an EMBL/GenBank/DDBJ whole genome shotgun (WGS) entry which is preliminary data.</text>
</comment>
<keyword evidence="1" id="KW-0472">Membrane</keyword>